<evidence type="ECO:0000313" key="1">
    <source>
        <dbReference type="EMBL" id="KUG17308.1"/>
    </source>
</evidence>
<dbReference type="PANTHER" id="PTHR34070">
    <property type="entry name" value="ARMADILLO-TYPE FOLD"/>
    <property type="match status" value="1"/>
</dbReference>
<dbReference type="Pfam" id="PF08713">
    <property type="entry name" value="DNA_alkylation"/>
    <property type="match status" value="1"/>
</dbReference>
<sequence>MDEHVLTRLRQELIEGIDEKTRDGASRFFKEEVKFYGVKSSLVRKIATKYFREIKGRDKGKIFTLCEELLRSDYGEEAFIAYEWAYSLRSQYEPSDFTIFEGWLERYVNNWAKCDTLCNHTLGSFIELYPQYMEKLFGWARSDNRWVRRASAVTLILPARRGDFLPEVFMIADILLLDKDDMVQKGYGWLLKEASRAHQAEVFDYVMKNKAVMPRTSLRYAIEKMPAELRRKAMER</sequence>
<comment type="caution">
    <text evidence="1">The sequence shown here is derived from an EMBL/GenBank/DDBJ whole genome shotgun (WGS) entry which is preliminary data.</text>
</comment>
<organism evidence="1">
    <name type="scientific">hydrocarbon metagenome</name>
    <dbReference type="NCBI Taxonomy" id="938273"/>
    <lineage>
        <taxon>unclassified sequences</taxon>
        <taxon>metagenomes</taxon>
        <taxon>ecological metagenomes</taxon>
    </lineage>
</organism>
<dbReference type="InterPro" id="IPR014825">
    <property type="entry name" value="DNA_alkylation"/>
</dbReference>
<accession>A0A0W8F8X6</accession>
<proteinExistence type="predicted"/>
<name>A0A0W8F8X6_9ZZZZ</name>
<dbReference type="InterPro" id="IPR016024">
    <property type="entry name" value="ARM-type_fold"/>
</dbReference>
<dbReference type="AlphaFoldDB" id="A0A0W8F8X6"/>
<gene>
    <name evidence="1" type="ORF">ASZ90_013032</name>
</gene>
<dbReference type="CDD" id="cd06561">
    <property type="entry name" value="AlkD_like"/>
    <property type="match status" value="1"/>
</dbReference>
<protein>
    <submittedName>
        <fullName evidence="1">Putative dna alkylation repair enzyme</fullName>
    </submittedName>
</protein>
<dbReference type="EMBL" id="LNQE01001452">
    <property type="protein sequence ID" value="KUG17308.1"/>
    <property type="molecule type" value="Genomic_DNA"/>
</dbReference>
<dbReference type="Gene3D" id="1.25.10.90">
    <property type="match status" value="1"/>
</dbReference>
<reference evidence="1" key="1">
    <citation type="journal article" date="2015" name="Proc. Natl. Acad. Sci. U.S.A.">
        <title>Networks of energetic and metabolic interactions define dynamics in microbial communities.</title>
        <authorList>
            <person name="Embree M."/>
            <person name="Liu J.K."/>
            <person name="Al-Bassam M.M."/>
            <person name="Zengler K."/>
        </authorList>
    </citation>
    <scope>NUCLEOTIDE SEQUENCE</scope>
</reference>
<dbReference type="PANTHER" id="PTHR34070:SF1">
    <property type="entry name" value="DNA ALKYLATION REPAIR PROTEIN"/>
    <property type="match status" value="1"/>
</dbReference>
<dbReference type="SUPFAM" id="SSF48371">
    <property type="entry name" value="ARM repeat"/>
    <property type="match status" value="1"/>
</dbReference>